<dbReference type="STRING" id="282301.A0A1I8IRB0"/>
<evidence type="ECO:0000256" key="2">
    <source>
        <dbReference type="ARBA" id="ARBA00004430"/>
    </source>
</evidence>
<sequence length="271" mass="31521">MQDVKINSSNDSQQRNFQYLAGKATCLTQNKEFKDYLMKWSMKGRIFCQCFSFDCQFKVHSAQEFIEDFFKDNVIVSNLQTVSDNTGEPVALCEKASSVSLEPVPCTHTTMDLFGRLADEVIRDDGQIKRCFDEWIDEVQISDNLRQMLLNEDSEAYLLYDEPERNEFLFRLLLHFAIGGRLCQFEDSIHPYLDIVKALYKDLITVQKDPETRKLQVISHVYKVVAKDDKGRAFYPDSGQQQHLNTFAYLIIDPLKRLAFVLHHRFGNGQF</sequence>
<evidence type="ECO:0000313" key="9">
    <source>
        <dbReference type="WBParaSite" id="maker-uti_cns_0015453-snap-gene-0.2-mRNA-1"/>
    </source>
</evidence>
<dbReference type="Proteomes" id="UP000095280">
    <property type="component" value="Unplaced"/>
</dbReference>
<accession>A0A1I8IRB0</accession>
<keyword evidence="8" id="KW-1185">Reference proteome</keyword>
<dbReference type="AlphaFoldDB" id="A0A1I8IRB0"/>
<evidence type="ECO:0000313" key="8">
    <source>
        <dbReference type="Proteomes" id="UP000095280"/>
    </source>
</evidence>
<comment type="subcellular location">
    <subcellularLocation>
        <location evidence="2">Cytoplasm</location>
        <location evidence="2">Cytoskeleton</location>
        <location evidence="2">Cilium axoneme</location>
    </subcellularLocation>
</comment>
<dbReference type="PANTHER" id="PTHR31078">
    <property type="entry name" value="CILIA- AND FLAGELLA-ASSOCIATED PROTEIN 300"/>
    <property type="match status" value="1"/>
</dbReference>
<dbReference type="InterPro" id="IPR029416">
    <property type="entry name" value="CFAP300"/>
</dbReference>
<comment type="function">
    <text evidence="1">Cilium- and flagellum-specific protein that plays a role in axonemal structure organization and motility. May play a role in outer and inner dynein arm assembly.</text>
</comment>
<keyword evidence="5" id="KW-0963">Cytoplasm</keyword>
<keyword evidence="6" id="KW-0206">Cytoskeleton</keyword>
<reference evidence="9" key="1">
    <citation type="submission" date="2016-11" db="UniProtKB">
        <authorList>
            <consortium name="WormBaseParasite"/>
        </authorList>
    </citation>
    <scope>IDENTIFICATION</scope>
</reference>
<evidence type="ECO:0000256" key="1">
    <source>
        <dbReference type="ARBA" id="ARBA00002404"/>
    </source>
</evidence>
<organism evidence="8 9">
    <name type="scientific">Macrostomum lignano</name>
    <dbReference type="NCBI Taxonomy" id="282301"/>
    <lineage>
        <taxon>Eukaryota</taxon>
        <taxon>Metazoa</taxon>
        <taxon>Spiralia</taxon>
        <taxon>Lophotrochozoa</taxon>
        <taxon>Platyhelminthes</taxon>
        <taxon>Rhabditophora</taxon>
        <taxon>Macrostomorpha</taxon>
        <taxon>Macrostomida</taxon>
        <taxon>Macrostomidae</taxon>
        <taxon>Macrostomum</taxon>
    </lineage>
</organism>
<dbReference type="OrthoDB" id="10259249at2759"/>
<protein>
    <recommendedName>
        <fullName evidence="4">Cilia- and flagella-associated protein 300</fullName>
    </recommendedName>
</protein>
<comment type="similarity">
    <text evidence="3">Belongs to the CFAP300 family.</text>
</comment>
<evidence type="ECO:0000256" key="5">
    <source>
        <dbReference type="ARBA" id="ARBA00022490"/>
    </source>
</evidence>
<dbReference type="WBParaSite" id="maker-uti_cns_0015453-snap-gene-0.2-mRNA-1">
    <property type="protein sequence ID" value="maker-uti_cns_0015453-snap-gene-0.2-mRNA-1"/>
    <property type="gene ID" value="maker-uti_cns_0015453-snap-gene-0.2"/>
</dbReference>
<evidence type="ECO:0000256" key="3">
    <source>
        <dbReference type="ARBA" id="ARBA00009205"/>
    </source>
</evidence>
<evidence type="ECO:0000256" key="7">
    <source>
        <dbReference type="ARBA" id="ARBA00023273"/>
    </source>
</evidence>
<keyword evidence="7" id="KW-0966">Cell projection</keyword>
<dbReference type="PANTHER" id="PTHR31078:SF1">
    <property type="entry name" value="CILIA- AND FLAGELLA-ASSOCIATED PROTEIN 300"/>
    <property type="match status" value="1"/>
</dbReference>
<proteinExistence type="inferred from homology"/>
<evidence type="ECO:0000256" key="6">
    <source>
        <dbReference type="ARBA" id="ARBA00023212"/>
    </source>
</evidence>
<name>A0A1I8IRB0_9PLAT</name>
<dbReference type="Pfam" id="PF14926">
    <property type="entry name" value="CFAP300"/>
    <property type="match status" value="1"/>
</dbReference>
<dbReference type="GO" id="GO:0005930">
    <property type="term" value="C:axoneme"/>
    <property type="evidence" value="ECO:0007669"/>
    <property type="project" value="UniProtKB-SubCell"/>
</dbReference>
<evidence type="ECO:0000256" key="4">
    <source>
        <dbReference type="ARBA" id="ARBA00022174"/>
    </source>
</evidence>